<dbReference type="PANTHER" id="PTHR30536:SF5">
    <property type="entry name" value="ALTRONATE DEHYDRATASE"/>
    <property type="match status" value="1"/>
</dbReference>
<evidence type="ECO:0000259" key="2">
    <source>
        <dbReference type="SMART" id="SM00858"/>
    </source>
</evidence>
<dbReference type="GO" id="GO:0008867">
    <property type="term" value="F:galactarate dehydratase activity"/>
    <property type="evidence" value="ECO:0007669"/>
    <property type="project" value="UniProtKB-EC"/>
</dbReference>
<comment type="caution">
    <text evidence="3">The sequence shown here is derived from an EMBL/GenBank/DDBJ whole genome shotgun (WGS) entry which is preliminary data.</text>
</comment>
<dbReference type="InterPro" id="IPR044144">
    <property type="entry name" value="SAF_UxaA/GarD"/>
</dbReference>
<dbReference type="GO" id="GO:0019698">
    <property type="term" value="P:D-galacturonate catabolic process"/>
    <property type="evidence" value="ECO:0007669"/>
    <property type="project" value="TreeGrafter"/>
</dbReference>
<protein>
    <submittedName>
        <fullName evidence="3">Galactarate dehydratase (L-threo-forming)</fullName>
        <ecNumber evidence="3">4.2.1.42</ecNumber>
    </submittedName>
</protein>
<proteinExistence type="predicted"/>
<dbReference type="InterPro" id="IPR052172">
    <property type="entry name" value="UxaA_altronate/galactarate_dh"/>
</dbReference>
<keyword evidence="1 3" id="KW-0456">Lyase</keyword>
<feature type="domain" description="SAF" evidence="2">
    <location>
        <begin position="12"/>
        <end position="87"/>
    </location>
</feature>
<dbReference type="SMART" id="SM00858">
    <property type="entry name" value="SAF"/>
    <property type="match status" value="1"/>
</dbReference>
<name>A0A645C6U7_9ZZZZ</name>
<dbReference type="InterPro" id="IPR013974">
    <property type="entry name" value="SAF"/>
</dbReference>
<accession>A0A645C6U7</accession>
<dbReference type="PANTHER" id="PTHR30536">
    <property type="entry name" value="ALTRONATE/GALACTARATE DEHYDRATASE"/>
    <property type="match status" value="1"/>
</dbReference>
<dbReference type="AlphaFoldDB" id="A0A645C6U7"/>
<sequence length="100" mass="10752">MQKRAIMITAGDSVATVVTDVVQGDEVMVKSDAGEFKVISHHTIPFGHKIALRNVEKGGPVIKYGESIGKATKNIEIGDYVHVHNVESGRGRGDLEVKLA</sequence>
<dbReference type="EC" id="4.2.1.42" evidence="3"/>
<organism evidence="3">
    <name type="scientific">bioreactor metagenome</name>
    <dbReference type="NCBI Taxonomy" id="1076179"/>
    <lineage>
        <taxon>unclassified sequences</taxon>
        <taxon>metagenomes</taxon>
        <taxon>ecological metagenomes</taxon>
    </lineage>
</organism>
<dbReference type="CDD" id="cd11613">
    <property type="entry name" value="SAF_AH_GD"/>
    <property type="match status" value="1"/>
</dbReference>
<dbReference type="FunFam" id="2.30.130.110:FF:000003">
    <property type="entry name" value="D-galactarate dehydratase"/>
    <property type="match status" value="1"/>
</dbReference>
<evidence type="ECO:0000256" key="1">
    <source>
        <dbReference type="ARBA" id="ARBA00023239"/>
    </source>
</evidence>
<dbReference type="Gene3D" id="2.30.130.110">
    <property type="match status" value="1"/>
</dbReference>
<gene>
    <name evidence="3" type="primary">garD_4</name>
    <name evidence="3" type="ORF">SDC9_120450</name>
</gene>
<dbReference type="EMBL" id="VSSQ01025384">
    <property type="protein sequence ID" value="MPM73470.1"/>
    <property type="molecule type" value="Genomic_DNA"/>
</dbReference>
<reference evidence="3" key="1">
    <citation type="submission" date="2019-08" db="EMBL/GenBank/DDBJ databases">
        <authorList>
            <person name="Kucharzyk K."/>
            <person name="Murdoch R.W."/>
            <person name="Higgins S."/>
            <person name="Loffler F."/>
        </authorList>
    </citation>
    <scope>NUCLEOTIDE SEQUENCE</scope>
</reference>
<evidence type="ECO:0000313" key="3">
    <source>
        <dbReference type="EMBL" id="MPM73470.1"/>
    </source>
</evidence>